<feature type="compositionally biased region" description="Basic and acidic residues" evidence="2">
    <location>
        <begin position="64"/>
        <end position="90"/>
    </location>
</feature>
<dbReference type="Proteomes" id="UP000182725">
    <property type="component" value="Unassembled WGS sequence"/>
</dbReference>
<evidence type="ECO:0000256" key="3">
    <source>
        <dbReference type="SAM" id="Phobius"/>
    </source>
</evidence>
<feature type="region of interest" description="Disordered" evidence="2">
    <location>
        <begin position="1"/>
        <end position="113"/>
    </location>
</feature>
<feature type="compositionally biased region" description="Low complexity" evidence="2">
    <location>
        <begin position="387"/>
        <end position="396"/>
    </location>
</feature>
<keyword evidence="1" id="KW-0175">Coiled coil</keyword>
<proteinExistence type="predicted"/>
<sequence>MSKETEPIRSRRQLRAQSTQVAGVAAKPKTPLSPAPEETAVPVASPEKAPSSAAPAVPAARPEPSAHRTERESQIRARDRAALRAYKELVDPPGLSPLPSRRAIRQAQLDAERAPVTAVNPVVSVVPPATVLPDAPSNAPKTQAAPQVEPAASTSGKPQSPAPLASAPPRTRGGRRAAATAAARGVSAGQPATAVQGSTPVTHAAETAAGAEPATSGPVTSAPHAPGIATTELPGPAAEAAEPAAATSALYPPLPGLVPGGSYYPVSAGPPPAVAAPTTEELRILAAERAEAERAAVLAERAQARERLAQESAKNRRPASDPTATNNLAMVTPLDFIEVPGVDRPVLRQPTTTHVPIVATAAIRGVSKRSGATPNRTAAPKLPPAPTAATPVQALPDSNHDRGPVASTAKSPSTVPAVSAERFDAALAARAVHRPGPGNRPLTGGRSSTLKQAEAMATGKQGVLRAEPETVPVQRSQMPPMPADYAHGLEPLDAMTAGLARTQRNALIHWGLTVAGGAALVVGVIMFITSLAR</sequence>
<feature type="compositionally biased region" description="Low complexity" evidence="2">
    <location>
        <begin position="204"/>
        <end position="218"/>
    </location>
</feature>
<dbReference type="AlphaFoldDB" id="A0A1H5G381"/>
<dbReference type="EMBL" id="FNTV01000001">
    <property type="protein sequence ID" value="SEE10212.1"/>
    <property type="molecule type" value="Genomic_DNA"/>
</dbReference>
<name>A0A1H5G381_9MICC</name>
<gene>
    <name evidence="4" type="ORF">SAMN04489740_0662</name>
</gene>
<accession>A0A1H5G381</accession>
<feature type="compositionally biased region" description="Low complexity" evidence="2">
    <location>
        <begin position="229"/>
        <end position="241"/>
    </location>
</feature>
<reference evidence="4 5" key="1">
    <citation type="submission" date="2016-10" db="EMBL/GenBank/DDBJ databases">
        <authorList>
            <person name="de Groot N.N."/>
        </authorList>
    </citation>
    <scope>NUCLEOTIDE SEQUENCE [LARGE SCALE GENOMIC DNA]</scope>
    <source>
        <strain evidence="4 5">DSM 22274</strain>
    </source>
</reference>
<feature type="region of interest" description="Disordered" evidence="2">
    <location>
        <begin position="366"/>
        <end position="417"/>
    </location>
</feature>
<organism evidence="4 5">
    <name type="scientific">Arthrobacter alpinus</name>
    <dbReference type="NCBI Taxonomy" id="656366"/>
    <lineage>
        <taxon>Bacteria</taxon>
        <taxon>Bacillati</taxon>
        <taxon>Actinomycetota</taxon>
        <taxon>Actinomycetes</taxon>
        <taxon>Micrococcales</taxon>
        <taxon>Micrococcaceae</taxon>
        <taxon>Arthrobacter</taxon>
    </lineage>
</organism>
<feature type="transmembrane region" description="Helical" evidence="3">
    <location>
        <begin position="507"/>
        <end position="532"/>
    </location>
</feature>
<dbReference type="RefSeq" id="WP_074710457.1">
    <property type="nucleotide sequence ID" value="NZ_FNTV01000001.1"/>
</dbReference>
<feature type="compositionally biased region" description="Low complexity" evidence="2">
    <location>
        <begin position="40"/>
        <end position="63"/>
    </location>
</feature>
<evidence type="ECO:0000313" key="4">
    <source>
        <dbReference type="EMBL" id="SEE10212.1"/>
    </source>
</evidence>
<keyword evidence="3" id="KW-0472">Membrane</keyword>
<evidence type="ECO:0000256" key="2">
    <source>
        <dbReference type="SAM" id="MobiDB-lite"/>
    </source>
</evidence>
<feature type="coiled-coil region" evidence="1">
    <location>
        <begin position="282"/>
        <end position="314"/>
    </location>
</feature>
<protein>
    <submittedName>
        <fullName evidence="4">Uncharacterized protein</fullName>
    </submittedName>
</protein>
<evidence type="ECO:0000256" key="1">
    <source>
        <dbReference type="SAM" id="Coils"/>
    </source>
</evidence>
<keyword evidence="3" id="KW-0812">Transmembrane</keyword>
<feature type="compositionally biased region" description="Low complexity" evidence="2">
    <location>
        <begin position="158"/>
        <end position="189"/>
    </location>
</feature>
<feature type="region of interest" description="Disordered" evidence="2">
    <location>
        <begin position="128"/>
        <end position="241"/>
    </location>
</feature>
<evidence type="ECO:0000313" key="5">
    <source>
        <dbReference type="Proteomes" id="UP000182725"/>
    </source>
</evidence>
<keyword evidence="3" id="KW-1133">Transmembrane helix</keyword>